<name>A0A9Q3CWH2_9BASI</name>
<comment type="caution">
    <text evidence="2">The sequence shown here is derived from an EMBL/GenBank/DDBJ whole genome shotgun (WGS) entry which is preliminary data.</text>
</comment>
<feature type="region of interest" description="Disordered" evidence="1">
    <location>
        <begin position="314"/>
        <end position="403"/>
    </location>
</feature>
<keyword evidence="3" id="KW-1185">Reference proteome</keyword>
<dbReference type="EMBL" id="AVOT02011450">
    <property type="protein sequence ID" value="MBW0492139.1"/>
    <property type="molecule type" value="Genomic_DNA"/>
</dbReference>
<gene>
    <name evidence="2" type="ORF">O181_031854</name>
</gene>
<dbReference type="OrthoDB" id="2506388at2759"/>
<protein>
    <submittedName>
        <fullName evidence="2">Uncharacterized protein</fullName>
    </submittedName>
</protein>
<evidence type="ECO:0000256" key="1">
    <source>
        <dbReference type="SAM" id="MobiDB-lite"/>
    </source>
</evidence>
<accession>A0A9Q3CWH2</accession>
<organism evidence="2 3">
    <name type="scientific">Austropuccinia psidii MF-1</name>
    <dbReference type="NCBI Taxonomy" id="1389203"/>
    <lineage>
        <taxon>Eukaryota</taxon>
        <taxon>Fungi</taxon>
        <taxon>Dikarya</taxon>
        <taxon>Basidiomycota</taxon>
        <taxon>Pucciniomycotina</taxon>
        <taxon>Pucciniomycetes</taxon>
        <taxon>Pucciniales</taxon>
        <taxon>Sphaerophragmiaceae</taxon>
        <taxon>Austropuccinia</taxon>
    </lineage>
</organism>
<proteinExistence type="predicted"/>
<feature type="compositionally biased region" description="Acidic residues" evidence="1">
    <location>
        <begin position="319"/>
        <end position="337"/>
    </location>
</feature>
<dbReference type="AlphaFoldDB" id="A0A9Q3CWH2"/>
<evidence type="ECO:0000313" key="3">
    <source>
        <dbReference type="Proteomes" id="UP000765509"/>
    </source>
</evidence>
<feature type="compositionally biased region" description="Acidic residues" evidence="1">
    <location>
        <begin position="348"/>
        <end position="385"/>
    </location>
</feature>
<sequence length="403" mass="46729">MQTRDFPASFATTKAALFVHIKILWGLLKQDLVPKPPELSTLQEFYKNFRQAEEVEEAVQSVIHLGDNFIRYAKGLMTRLGLRELAATSAYAYLNINPRMAMDIPLLIQAYNHFVHYLILGRYNKEKKEEGKNAKNAAHKRFSKNRERLRNERRDFSILNKFPKRYQEVLAHIAAHSDDEEVKGKGFYMIKTLSYHSNNANRFFRRLDTVMMKAAYQDPLASKSRHRVRRLPRNPVESEYKVAPRGLPINFYCPKWFKTLSHSQQHTIPNRNKLVFLPNAKDSLLPKGEQHPDEKLADSTFTRKYWEALAEPYGLVEESSSEESEPEPEDQDSEGEEIISTQPSPEKTDDEFFDEGDDGGLYEDEYEFIAEDGNNEEDGEDEEYSNSDTDQVMGGIPEDEEVW</sequence>
<evidence type="ECO:0000313" key="2">
    <source>
        <dbReference type="EMBL" id="MBW0492139.1"/>
    </source>
</evidence>
<dbReference type="Proteomes" id="UP000765509">
    <property type="component" value="Unassembled WGS sequence"/>
</dbReference>
<reference evidence="2" key="1">
    <citation type="submission" date="2021-03" db="EMBL/GenBank/DDBJ databases">
        <title>Draft genome sequence of rust myrtle Austropuccinia psidii MF-1, a brazilian biotype.</title>
        <authorList>
            <person name="Quecine M.C."/>
            <person name="Pachon D.M.R."/>
            <person name="Bonatelli M.L."/>
            <person name="Correr F.H."/>
            <person name="Franceschini L.M."/>
            <person name="Leite T.F."/>
            <person name="Margarido G.R.A."/>
            <person name="Almeida C.A."/>
            <person name="Ferrarezi J.A."/>
            <person name="Labate C.A."/>
        </authorList>
    </citation>
    <scope>NUCLEOTIDE SEQUENCE</scope>
    <source>
        <strain evidence="2">MF-1</strain>
    </source>
</reference>